<dbReference type="GO" id="GO:0046872">
    <property type="term" value="F:metal ion binding"/>
    <property type="evidence" value="ECO:0007669"/>
    <property type="project" value="UniProtKB-KW"/>
</dbReference>
<dbReference type="PANTHER" id="PTHR43705">
    <property type="entry name" value="HYDROXYACYLGLUTATHIONE HYDROLASE"/>
    <property type="match status" value="1"/>
</dbReference>
<name>A0A7V2T1Z7_LEUMU</name>
<proteinExistence type="inferred from homology"/>
<dbReference type="EMBL" id="DRMS01000483">
    <property type="protein sequence ID" value="HFC93676.1"/>
    <property type="molecule type" value="Genomic_DNA"/>
</dbReference>
<evidence type="ECO:0000256" key="6">
    <source>
        <dbReference type="ARBA" id="ARBA00022723"/>
    </source>
</evidence>
<keyword evidence="8" id="KW-0862">Zinc</keyword>
<dbReference type="EC" id="3.1.2.6" evidence="5 9"/>
<dbReference type="InterPro" id="IPR050110">
    <property type="entry name" value="Glyoxalase_II_hydrolase"/>
</dbReference>
<keyword evidence="6" id="KW-0479">Metal-binding</keyword>
<evidence type="ECO:0000256" key="3">
    <source>
        <dbReference type="ARBA" id="ARBA00004963"/>
    </source>
</evidence>
<feature type="domain" description="Metallo-beta-lactamase" evidence="10">
    <location>
        <begin position="1"/>
        <end position="110"/>
    </location>
</feature>
<evidence type="ECO:0000256" key="9">
    <source>
        <dbReference type="NCBIfam" id="TIGR03413"/>
    </source>
</evidence>
<dbReference type="GO" id="GO:0004416">
    <property type="term" value="F:hydroxyacylglutathione hydrolase activity"/>
    <property type="evidence" value="ECO:0007669"/>
    <property type="project" value="UniProtKB-UniRule"/>
</dbReference>
<evidence type="ECO:0000259" key="10">
    <source>
        <dbReference type="SMART" id="SM00849"/>
    </source>
</evidence>
<feature type="non-terminal residue" evidence="11">
    <location>
        <position position="1"/>
    </location>
</feature>
<reference evidence="11" key="1">
    <citation type="journal article" date="2020" name="mSystems">
        <title>Genome- and Community-Level Interaction Insights into Carbon Utilization and Element Cycling Functions of Hydrothermarchaeota in Hydrothermal Sediment.</title>
        <authorList>
            <person name="Zhou Z."/>
            <person name="Liu Y."/>
            <person name="Xu W."/>
            <person name="Pan J."/>
            <person name="Luo Z.H."/>
            <person name="Li M."/>
        </authorList>
    </citation>
    <scope>NUCLEOTIDE SEQUENCE [LARGE SCALE GENOMIC DNA]</scope>
    <source>
        <strain evidence="11">HyVt-493</strain>
    </source>
</reference>
<dbReference type="PANTHER" id="PTHR43705:SF1">
    <property type="entry name" value="HYDROXYACYLGLUTATHIONE HYDROLASE GLOB"/>
    <property type="match status" value="1"/>
</dbReference>
<comment type="catalytic activity">
    <reaction evidence="1">
        <text>an S-(2-hydroxyacyl)glutathione + H2O = a 2-hydroxy carboxylate + glutathione + H(+)</text>
        <dbReference type="Rhea" id="RHEA:21864"/>
        <dbReference type="ChEBI" id="CHEBI:15377"/>
        <dbReference type="ChEBI" id="CHEBI:15378"/>
        <dbReference type="ChEBI" id="CHEBI:57925"/>
        <dbReference type="ChEBI" id="CHEBI:58896"/>
        <dbReference type="ChEBI" id="CHEBI:71261"/>
        <dbReference type="EC" id="3.1.2.6"/>
    </reaction>
</comment>
<dbReference type="InterPro" id="IPR036866">
    <property type="entry name" value="RibonucZ/Hydroxyglut_hydro"/>
</dbReference>
<dbReference type="GO" id="GO:0019243">
    <property type="term" value="P:methylglyoxal catabolic process to D-lactate via S-lactoyl-glutathione"/>
    <property type="evidence" value="ECO:0007669"/>
    <property type="project" value="UniProtKB-UniRule"/>
</dbReference>
<dbReference type="InterPro" id="IPR001279">
    <property type="entry name" value="Metallo-B-lactamas"/>
</dbReference>
<evidence type="ECO:0000256" key="5">
    <source>
        <dbReference type="ARBA" id="ARBA00011917"/>
    </source>
</evidence>
<organism evidence="11">
    <name type="scientific">Leucothrix mucor</name>
    <dbReference type="NCBI Taxonomy" id="45248"/>
    <lineage>
        <taxon>Bacteria</taxon>
        <taxon>Pseudomonadati</taxon>
        <taxon>Pseudomonadota</taxon>
        <taxon>Gammaproteobacteria</taxon>
        <taxon>Thiotrichales</taxon>
        <taxon>Thiotrichaceae</taxon>
        <taxon>Leucothrix</taxon>
    </lineage>
</organism>
<evidence type="ECO:0000256" key="4">
    <source>
        <dbReference type="ARBA" id="ARBA00006759"/>
    </source>
</evidence>
<dbReference type="CDD" id="cd07723">
    <property type="entry name" value="hydroxyacylglutathione_hydrolase_MBL-fold"/>
    <property type="match status" value="1"/>
</dbReference>
<dbReference type="InterPro" id="IPR035680">
    <property type="entry name" value="Clx_II_MBL"/>
</dbReference>
<evidence type="ECO:0000256" key="2">
    <source>
        <dbReference type="ARBA" id="ARBA00001947"/>
    </source>
</evidence>
<gene>
    <name evidence="11" type="primary">gloB</name>
    <name evidence="11" type="ORF">ENJ51_12780</name>
</gene>
<comment type="similarity">
    <text evidence="4">Belongs to the metallo-beta-lactamase superfamily. Glyoxalase II family.</text>
</comment>
<keyword evidence="7 11" id="KW-0378">Hydrolase</keyword>
<dbReference type="AlphaFoldDB" id="A0A7V2T1Z7"/>
<dbReference type="Pfam" id="PF16123">
    <property type="entry name" value="HAGH_C"/>
    <property type="match status" value="1"/>
</dbReference>
<dbReference type="InterPro" id="IPR017782">
    <property type="entry name" value="Hydroxyacylglutathione_Hdrlase"/>
</dbReference>
<dbReference type="NCBIfam" id="TIGR03413">
    <property type="entry name" value="GSH_gloB"/>
    <property type="match status" value="1"/>
</dbReference>
<comment type="cofactor">
    <cofactor evidence="2">
        <name>Zn(2+)</name>
        <dbReference type="ChEBI" id="CHEBI:29105"/>
    </cofactor>
</comment>
<dbReference type="SMART" id="SM00849">
    <property type="entry name" value="Lactamase_B"/>
    <property type="match status" value="1"/>
</dbReference>
<dbReference type="Gene3D" id="3.60.15.10">
    <property type="entry name" value="Ribonuclease Z/Hydroxyacylglutathione hydrolase-like"/>
    <property type="match status" value="1"/>
</dbReference>
<comment type="pathway">
    <text evidence="3">Secondary metabolite metabolism; methylglyoxal degradation; (R)-lactate from methylglyoxal: step 2/2.</text>
</comment>
<accession>A0A7V2T1Z7</accession>
<dbReference type="SUPFAM" id="SSF56281">
    <property type="entry name" value="Metallo-hydrolase/oxidoreductase"/>
    <property type="match status" value="1"/>
</dbReference>
<sequence length="200" mass="22712">HIGGISRLLQKYPQLPVYGSKNERIATLTHKVEQDDVIDLQKIGIQLNVLDTFGHTAGHISYYAPDMLFCGDTLFANGCGRVFDGTIEALHQSIEKIAKLPPETKIYCAHEYTLDNIGFAKWVEAENKDLLEREAICWNLIDNDQATLPTLLADELKTNPFMRCKEQVVIEQAEKFAGKKLPNATEVFRAIRQWKDSEYD</sequence>
<evidence type="ECO:0000256" key="8">
    <source>
        <dbReference type="ARBA" id="ARBA00022833"/>
    </source>
</evidence>
<dbReference type="Pfam" id="PF00753">
    <property type="entry name" value="Lactamase_B"/>
    <property type="match status" value="1"/>
</dbReference>
<protein>
    <recommendedName>
        <fullName evidence="5 9">Hydroxyacylglutathione hydrolase</fullName>
        <ecNumber evidence="5 9">3.1.2.6</ecNumber>
    </recommendedName>
</protein>
<dbReference type="InterPro" id="IPR032282">
    <property type="entry name" value="HAGH_C"/>
</dbReference>
<comment type="caution">
    <text evidence="11">The sequence shown here is derived from an EMBL/GenBank/DDBJ whole genome shotgun (WGS) entry which is preliminary data.</text>
</comment>
<evidence type="ECO:0000256" key="7">
    <source>
        <dbReference type="ARBA" id="ARBA00022801"/>
    </source>
</evidence>
<evidence type="ECO:0000313" key="11">
    <source>
        <dbReference type="EMBL" id="HFC93676.1"/>
    </source>
</evidence>
<evidence type="ECO:0000256" key="1">
    <source>
        <dbReference type="ARBA" id="ARBA00001623"/>
    </source>
</evidence>
<dbReference type="Proteomes" id="UP000885750">
    <property type="component" value="Unassembled WGS sequence"/>
</dbReference>